<proteinExistence type="predicted"/>
<feature type="region of interest" description="Disordered" evidence="1">
    <location>
        <begin position="44"/>
        <end position="84"/>
    </location>
</feature>
<sequence>MARETIPLELDDNLQEMLAAANELVARQGEKWVNAQVIAPIEQDSRQEQRAAKPRQPTRKPLWESKRAPLVRGAGGLQPERFPE</sequence>
<gene>
    <name evidence="2" type="ORF">NDU88_011277</name>
</gene>
<evidence type="ECO:0000313" key="2">
    <source>
        <dbReference type="EMBL" id="KAJ1144985.1"/>
    </source>
</evidence>
<dbReference type="EMBL" id="JANPWB010000010">
    <property type="protein sequence ID" value="KAJ1144985.1"/>
    <property type="molecule type" value="Genomic_DNA"/>
</dbReference>
<evidence type="ECO:0000256" key="1">
    <source>
        <dbReference type="SAM" id="MobiDB-lite"/>
    </source>
</evidence>
<name>A0AAV7R0H9_PLEWA</name>
<keyword evidence="3" id="KW-1185">Reference proteome</keyword>
<dbReference type="AlphaFoldDB" id="A0AAV7R0H9"/>
<dbReference type="Proteomes" id="UP001066276">
    <property type="component" value="Chromosome 6"/>
</dbReference>
<organism evidence="2 3">
    <name type="scientific">Pleurodeles waltl</name>
    <name type="common">Iberian ribbed newt</name>
    <dbReference type="NCBI Taxonomy" id="8319"/>
    <lineage>
        <taxon>Eukaryota</taxon>
        <taxon>Metazoa</taxon>
        <taxon>Chordata</taxon>
        <taxon>Craniata</taxon>
        <taxon>Vertebrata</taxon>
        <taxon>Euteleostomi</taxon>
        <taxon>Amphibia</taxon>
        <taxon>Batrachia</taxon>
        <taxon>Caudata</taxon>
        <taxon>Salamandroidea</taxon>
        <taxon>Salamandridae</taxon>
        <taxon>Pleurodelinae</taxon>
        <taxon>Pleurodeles</taxon>
    </lineage>
</organism>
<comment type="caution">
    <text evidence="2">The sequence shown here is derived from an EMBL/GenBank/DDBJ whole genome shotgun (WGS) entry which is preliminary data.</text>
</comment>
<evidence type="ECO:0000313" key="3">
    <source>
        <dbReference type="Proteomes" id="UP001066276"/>
    </source>
</evidence>
<protein>
    <submittedName>
        <fullName evidence="2">Uncharacterized protein</fullName>
    </submittedName>
</protein>
<reference evidence="2" key="1">
    <citation type="journal article" date="2022" name="bioRxiv">
        <title>Sequencing and chromosome-scale assembly of the giantPleurodeles waltlgenome.</title>
        <authorList>
            <person name="Brown T."/>
            <person name="Elewa A."/>
            <person name="Iarovenko S."/>
            <person name="Subramanian E."/>
            <person name="Araus A.J."/>
            <person name="Petzold A."/>
            <person name="Susuki M."/>
            <person name="Suzuki K.-i.T."/>
            <person name="Hayashi T."/>
            <person name="Toyoda A."/>
            <person name="Oliveira C."/>
            <person name="Osipova E."/>
            <person name="Leigh N.D."/>
            <person name="Simon A."/>
            <person name="Yun M.H."/>
        </authorList>
    </citation>
    <scope>NUCLEOTIDE SEQUENCE</scope>
    <source>
        <strain evidence="2">20211129_DDA</strain>
        <tissue evidence="2">Liver</tissue>
    </source>
</reference>
<accession>A0AAV7R0H9</accession>